<dbReference type="SUPFAM" id="SSF46942">
    <property type="entry name" value="Elongation factor TFIIS domain 2"/>
    <property type="match status" value="1"/>
</dbReference>
<dbReference type="STRING" id="1684307.A0A316UBU9"/>
<accession>A0A316UBU9</accession>
<dbReference type="RefSeq" id="XP_025349494.1">
    <property type="nucleotide sequence ID" value="XM_025490217.1"/>
</dbReference>
<proteinExistence type="predicted"/>
<dbReference type="Gene3D" id="1.10.472.30">
    <property type="entry name" value="Transcription elongation factor S-II, central domain"/>
    <property type="match status" value="1"/>
</dbReference>
<dbReference type="EMBL" id="KZ819323">
    <property type="protein sequence ID" value="PWN22334.1"/>
    <property type="molecule type" value="Genomic_DNA"/>
</dbReference>
<name>A0A316UBU9_9BASI</name>
<dbReference type="InterPro" id="IPR003618">
    <property type="entry name" value="TFIIS_cen_dom"/>
</dbReference>
<feature type="domain" description="TFIIS central" evidence="2">
    <location>
        <begin position="5"/>
        <end position="120"/>
    </location>
</feature>
<evidence type="ECO:0000259" key="2">
    <source>
        <dbReference type="PROSITE" id="PS51321"/>
    </source>
</evidence>
<dbReference type="AlphaFoldDB" id="A0A316UBU9"/>
<feature type="region of interest" description="Disordered" evidence="1">
    <location>
        <begin position="89"/>
        <end position="175"/>
    </location>
</feature>
<sequence>MTDDIRSRSAKLLETSIAASLPSGGASDVSQLASSLEEAIFQANGSSTGNEYRDAVRQRSLILKKDNPELAEALAEGRISVEEVAQATSQQLQSSQQSLSDSKLQQDNIQQSMGVSSNFDDSLVQGEQAVTEEQKGNDPSQLGVADAMLGGEGEFASRKQPKVGKAMEGVEFETP</sequence>
<feature type="compositionally biased region" description="Low complexity" evidence="1">
    <location>
        <begin position="89"/>
        <end position="107"/>
    </location>
</feature>
<dbReference type="Pfam" id="PF07500">
    <property type="entry name" value="TFIIS_M"/>
    <property type="match status" value="1"/>
</dbReference>
<dbReference type="GeneID" id="37011951"/>
<dbReference type="PROSITE" id="PS51321">
    <property type="entry name" value="TFIIS_CENTRAL"/>
    <property type="match status" value="1"/>
</dbReference>
<feature type="compositionally biased region" description="Polar residues" evidence="1">
    <location>
        <begin position="108"/>
        <end position="120"/>
    </location>
</feature>
<protein>
    <recommendedName>
        <fullName evidence="2">TFIIS central domain-containing protein</fullName>
    </recommendedName>
</protein>
<evidence type="ECO:0000256" key="1">
    <source>
        <dbReference type="SAM" id="MobiDB-lite"/>
    </source>
</evidence>
<dbReference type="GO" id="GO:0006351">
    <property type="term" value="P:DNA-templated transcription"/>
    <property type="evidence" value="ECO:0007669"/>
    <property type="project" value="InterPro"/>
</dbReference>
<keyword evidence="4" id="KW-1185">Reference proteome</keyword>
<reference evidence="3 4" key="1">
    <citation type="journal article" date="2018" name="Mol. Biol. Evol.">
        <title>Broad Genomic Sampling Reveals a Smut Pathogenic Ancestry of the Fungal Clade Ustilaginomycotina.</title>
        <authorList>
            <person name="Kijpornyongpan T."/>
            <person name="Mondo S.J."/>
            <person name="Barry K."/>
            <person name="Sandor L."/>
            <person name="Lee J."/>
            <person name="Lipzen A."/>
            <person name="Pangilinan J."/>
            <person name="LaButti K."/>
            <person name="Hainaut M."/>
            <person name="Henrissat B."/>
            <person name="Grigoriev I.V."/>
            <person name="Spatafora J.W."/>
            <person name="Aime M.C."/>
        </authorList>
    </citation>
    <scope>NUCLEOTIDE SEQUENCE [LARGE SCALE GENOMIC DNA]</scope>
    <source>
        <strain evidence="3 4">MCA 4718</strain>
    </source>
</reference>
<evidence type="ECO:0000313" key="3">
    <source>
        <dbReference type="EMBL" id="PWN22334.1"/>
    </source>
</evidence>
<dbReference type="Proteomes" id="UP000245942">
    <property type="component" value="Unassembled WGS sequence"/>
</dbReference>
<evidence type="ECO:0000313" key="4">
    <source>
        <dbReference type="Proteomes" id="UP000245942"/>
    </source>
</evidence>
<gene>
    <name evidence="3" type="ORF">BCV69DRAFT_246572</name>
</gene>
<dbReference type="OrthoDB" id="44867at2759"/>
<organism evidence="3 4">
    <name type="scientific">Pseudomicrostroma glucosiphilum</name>
    <dbReference type="NCBI Taxonomy" id="1684307"/>
    <lineage>
        <taxon>Eukaryota</taxon>
        <taxon>Fungi</taxon>
        <taxon>Dikarya</taxon>
        <taxon>Basidiomycota</taxon>
        <taxon>Ustilaginomycotina</taxon>
        <taxon>Exobasidiomycetes</taxon>
        <taxon>Microstromatales</taxon>
        <taxon>Microstromatales incertae sedis</taxon>
        <taxon>Pseudomicrostroma</taxon>
    </lineage>
</organism>
<dbReference type="InterPro" id="IPR036575">
    <property type="entry name" value="TFIIS_cen_dom_sf"/>
</dbReference>